<dbReference type="PANTHER" id="PTHR36925:SF1">
    <property type="entry name" value="COBALT-PRECORRIN-6A REDUCTASE"/>
    <property type="match status" value="1"/>
</dbReference>
<dbReference type="Proteomes" id="UP000238415">
    <property type="component" value="Unassembled WGS sequence"/>
</dbReference>
<accession>A0A2T0AXG0</accession>
<evidence type="ECO:0000256" key="3">
    <source>
        <dbReference type="ARBA" id="ARBA00023002"/>
    </source>
</evidence>
<comment type="pathway">
    <text evidence="1">Cofactor biosynthesis; adenosylcobalamin biosynthesis.</text>
</comment>
<dbReference type="InterPro" id="IPR003723">
    <property type="entry name" value="Precorrin-6x_reduct"/>
</dbReference>
<comment type="caution">
    <text evidence="4">The sequence shown here is derived from an EMBL/GenBank/DDBJ whole genome shotgun (WGS) entry which is preliminary data.</text>
</comment>
<dbReference type="NCBIfam" id="TIGR00715">
    <property type="entry name" value="precor6x_red"/>
    <property type="match status" value="1"/>
</dbReference>
<keyword evidence="5" id="KW-1185">Reference proteome</keyword>
<dbReference type="GO" id="GO:0016994">
    <property type="term" value="F:precorrin-6A reductase activity"/>
    <property type="evidence" value="ECO:0007669"/>
    <property type="project" value="UniProtKB-EC"/>
</dbReference>
<evidence type="ECO:0000313" key="5">
    <source>
        <dbReference type="Proteomes" id="UP000238415"/>
    </source>
</evidence>
<dbReference type="GO" id="GO:0009236">
    <property type="term" value="P:cobalamin biosynthetic process"/>
    <property type="evidence" value="ECO:0007669"/>
    <property type="project" value="UniProtKB-UniPathway"/>
</dbReference>
<dbReference type="AlphaFoldDB" id="A0A2T0AXG0"/>
<reference evidence="4 5" key="1">
    <citation type="submission" date="2018-03" db="EMBL/GenBank/DDBJ databases">
        <title>Genome sequence of Moorella humiferrea DSM 23265.</title>
        <authorList>
            <person name="Poehlein A."/>
            <person name="Daniel R."/>
        </authorList>
    </citation>
    <scope>NUCLEOTIDE SEQUENCE [LARGE SCALE GENOMIC DNA]</scope>
    <source>
        <strain evidence="4 5">DSM 23265</strain>
    </source>
</reference>
<evidence type="ECO:0000313" key="4">
    <source>
        <dbReference type="EMBL" id="PRR75493.1"/>
    </source>
</evidence>
<dbReference type="PROSITE" id="PS51014">
    <property type="entry name" value="COBK_CBIJ"/>
    <property type="match status" value="1"/>
</dbReference>
<keyword evidence="3 4" id="KW-0560">Oxidoreductase</keyword>
<keyword evidence="2" id="KW-0169">Cobalamin biosynthesis</keyword>
<evidence type="ECO:0000256" key="1">
    <source>
        <dbReference type="ARBA" id="ARBA00004953"/>
    </source>
</evidence>
<proteinExistence type="predicted"/>
<organism evidence="4 5">
    <name type="scientific">Neomoorella humiferrea</name>
    <dbReference type="NCBI Taxonomy" id="676965"/>
    <lineage>
        <taxon>Bacteria</taxon>
        <taxon>Bacillati</taxon>
        <taxon>Bacillota</taxon>
        <taxon>Clostridia</taxon>
        <taxon>Neomoorellales</taxon>
        <taxon>Neomoorellaceae</taxon>
        <taxon>Neomoorella</taxon>
    </lineage>
</organism>
<gene>
    <name evidence="4" type="primary">cobK</name>
    <name evidence="4" type="ORF">MOHU_02570</name>
</gene>
<dbReference type="Pfam" id="PF02571">
    <property type="entry name" value="CbiJ"/>
    <property type="match status" value="1"/>
</dbReference>
<dbReference type="OrthoDB" id="9780707at2"/>
<dbReference type="UniPathway" id="UPA00148"/>
<evidence type="ECO:0000256" key="2">
    <source>
        <dbReference type="ARBA" id="ARBA00022573"/>
    </source>
</evidence>
<dbReference type="RefSeq" id="WP_106004309.1">
    <property type="nucleotide sequence ID" value="NZ_CP136419.1"/>
</dbReference>
<dbReference type="EC" id="1.3.1.54" evidence="4"/>
<protein>
    <submittedName>
        <fullName evidence="4">Precorrin-6A reductase</fullName>
        <ecNumber evidence="4">1.3.1.54</ecNumber>
    </submittedName>
</protein>
<dbReference type="EMBL" id="PVXM01000004">
    <property type="protein sequence ID" value="PRR75493.1"/>
    <property type="molecule type" value="Genomic_DNA"/>
</dbReference>
<name>A0A2T0AXG0_9FIRM</name>
<dbReference type="PANTHER" id="PTHR36925">
    <property type="entry name" value="COBALT-PRECORRIN-6A REDUCTASE"/>
    <property type="match status" value="1"/>
</dbReference>
<sequence>MILVLAGTKDAGRIIGVLKSEGYRVAASVVTEYGARLAGEAGADLVHTGPLGKEELEKYLKKHGIVAVIDATHPFAVAITEAARETCRSLGLPYFRYRRPEVQLPSHPYLLPASSFEEAAVLAARGRVIFLTIGTRHLECFTEAPALKGKRLVVRVLPEEDSLAKCRRLGIWPRDIVAIQGPLSYELNRALYRQYNADVVVTKDSGSVGGVEEKVRAALDLGLTVVVVRRPPEAGALSLEELIPLLEEAIEL</sequence>